<evidence type="ECO:0000313" key="10">
    <source>
        <dbReference type="Proteomes" id="UP000051315"/>
    </source>
</evidence>
<dbReference type="PANTHER" id="PTHR30337">
    <property type="entry name" value="COMPONENT OF ATP-DEPENDENT DSDNA EXONUCLEASE"/>
    <property type="match status" value="1"/>
</dbReference>
<dbReference type="PATRIC" id="fig|1423735.3.peg.514"/>
<reference evidence="9 10" key="1">
    <citation type="journal article" date="2015" name="Genome Announc.">
        <title>Expanding the biotechnology potential of lactobacilli through comparative genomics of 213 strains and associated genera.</title>
        <authorList>
            <person name="Sun Z."/>
            <person name="Harris H.M."/>
            <person name="McCann A."/>
            <person name="Guo C."/>
            <person name="Argimon S."/>
            <person name="Zhang W."/>
            <person name="Yang X."/>
            <person name="Jeffery I.B."/>
            <person name="Cooney J.C."/>
            <person name="Kagawa T.F."/>
            <person name="Liu W."/>
            <person name="Song Y."/>
            <person name="Salvetti E."/>
            <person name="Wrobel A."/>
            <person name="Rasinkangas P."/>
            <person name="Parkhill J."/>
            <person name="Rea M.C."/>
            <person name="O'Sullivan O."/>
            <person name="Ritari J."/>
            <person name="Douillard F.P."/>
            <person name="Paul Ross R."/>
            <person name="Yang R."/>
            <person name="Briner A.E."/>
            <person name="Felis G.E."/>
            <person name="de Vos W.M."/>
            <person name="Barrangou R."/>
            <person name="Klaenhammer T.R."/>
            <person name="Caufield P.W."/>
            <person name="Cui Y."/>
            <person name="Zhang H."/>
            <person name="O'Toole P.W."/>
        </authorList>
    </citation>
    <scope>NUCLEOTIDE SEQUENCE [LARGE SCALE GENOMIC DNA]</scope>
    <source>
        <strain evidence="9 10">DSM 17758</strain>
    </source>
</reference>
<evidence type="ECO:0000256" key="7">
    <source>
        <dbReference type="RuleBase" id="RU363069"/>
    </source>
</evidence>
<evidence type="ECO:0000256" key="1">
    <source>
        <dbReference type="ARBA" id="ARBA00010555"/>
    </source>
</evidence>
<dbReference type="Proteomes" id="UP000051315">
    <property type="component" value="Unassembled WGS sequence"/>
</dbReference>
<dbReference type="SUPFAM" id="SSF56300">
    <property type="entry name" value="Metallo-dependent phosphatases"/>
    <property type="match status" value="1"/>
</dbReference>
<keyword evidence="4 7" id="KW-0540">Nuclease</keyword>
<organism evidence="9 10">
    <name type="scientific">Lapidilactobacillus concavus DSM 17758</name>
    <dbReference type="NCBI Taxonomy" id="1423735"/>
    <lineage>
        <taxon>Bacteria</taxon>
        <taxon>Bacillati</taxon>
        <taxon>Bacillota</taxon>
        <taxon>Bacilli</taxon>
        <taxon>Lactobacillales</taxon>
        <taxon>Lactobacillaceae</taxon>
        <taxon>Lapidilactobacillus</taxon>
    </lineage>
</organism>
<evidence type="ECO:0000256" key="2">
    <source>
        <dbReference type="ARBA" id="ARBA00011322"/>
    </source>
</evidence>
<dbReference type="GO" id="GO:0008408">
    <property type="term" value="F:3'-5' exonuclease activity"/>
    <property type="evidence" value="ECO:0007669"/>
    <property type="project" value="InterPro"/>
</dbReference>
<dbReference type="GO" id="GO:0006260">
    <property type="term" value="P:DNA replication"/>
    <property type="evidence" value="ECO:0007669"/>
    <property type="project" value="UniProtKB-KW"/>
</dbReference>
<dbReference type="PANTHER" id="PTHR30337:SF0">
    <property type="entry name" value="NUCLEASE SBCCD SUBUNIT D"/>
    <property type="match status" value="1"/>
</dbReference>
<dbReference type="RefSeq" id="WP_057822764.1">
    <property type="nucleotide sequence ID" value="NZ_AZFX01000002.1"/>
</dbReference>
<sequence length="376" mass="42950">MRFLHTADWHLGRRLFGYDLYEEQRDAMRQLIEIAQEEKVDAVVVAGDLYDRQNPAEQAVAQLADFIQEINLELKLPLLMINGNHDSAVRLGVGNQWYQQTNFYLHTQLSQAFEPIEMENVQFFLLPYFELYEARQFFEDDQIRTLEQAITLVVEQMQKHFVAGKQHVLVAHFFAAGSQRSDSETTISVGGLDAVPINLLAPFDYVALGHVHNKDALQQKLVRYSGSLLKFSLSEAHQTKGVLIVDTDPQISVHFRPIKQLHEVQNIQGEFSDLTNNDYLRTHHVDQTAYTGIVLEDTNVISNASQYLRDKFPRFLMMSRAHGLATYTEKKITASQLQSPLKLLSDFYEDATQTTLSTAQKKVAENALKEADECDL</sequence>
<keyword evidence="10" id="KW-1185">Reference proteome</keyword>
<evidence type="ECO:0000256" key="3">
    <source>
        <dbReference type="ARBA" id="ARBA00013365"/>
    </source>
</evidence>
<dbReference type="OrthoDB" id="9773856at2"/>
<keyword evidence="6 7" id="KW-0269">Exonuclease</keyword>
<evidence type="ECO:0000256" key="5">
    <source>
        <dbReference type="ARBA" id="ARBA00022801"/>
    </source>
</evidence>
<dbReference type="InterPro" id="IPR029052">
    <property type="entry name" value="Metallo-depent_PP-like"/>
</dbReference>
<dbReference type="EMBL" id="AZFX01000002">
    <property type="protein sequence ID" value="KRM13873.1"/>
    <property type="molecule type" value="Genomic_DNA"/>
</dbReference>
<dbReference type="InterPro" id="IPR050535">
    <property type="entry name" value="DNA_Repair-Maintenance_Comp"/>
</dbReference>
<comment type="similarity">
    <text evidence="1 7">Belongs to the SbcD family.</text>
</comment>
<dbReference type="Gene3D" id="3.60.21.10">
    <property type="match status" value="1"/>
</dbReference>
<dbReference type="InterPro" id="IPR004593">
    <property type="entry name" value="SbcD"/>
</dbReference>
<dbReference type="NCBIfam" id="TIGR00619">
    <property type="entry name" value="sbcd"/>
    <property type="match status" value="1"/>
</dbReference>
<evidence type="ECO:0000313" key="9">
    <source>
        <dbReference type="EMBL" id="KRM13873.1"/>
    </source>
</evidence>
<dbReference type="GO" id="GO:0004519">
    <property type="term" value="F:endonuclease activity"/>
    <property type="evidence" value="ECO:0007669"/>
    <property type="project" value="UniProtKB-KW"/>
</dbReference>
<dbReference type="GO" id="GO:0006310">
    <property type="term" value="P:DNA recombination"/>
    <property type="evidence" value="ECO:0007669"/>
    <property type="project" value="UniProtKB-KW"/>
</dbReference>
<evidence type="ECO:0000259" key="8">
    <source>
        <dbReference type="Pfam" id="PF00149"/>
    </source>
</evidence>
<dbReference type="InterPro" id="IPR041796">
    <property type="entry name" value="Mre11_N"/>
</dbReference>
<keyword evidence="7" id="KW-0233">DNA recombination</keyword>
<evidence type="ECO:0000256" key="6">
    <source>
        <dbReference type="ARBA" id="ARBA00022839"/>
    </source>
</evidence>
<dbReference type="AlphaFoldDB" id="A0A0R1W7R0"/>
<dbReference type="InterPro" id="IPR004843">
    <property type="entry name" value="Calcineurin-like_PHP"/>
</dbReference>
<keyword evidence="7" id="KW-0255">Endonuclease</keyword>
<comment type="function">
    <text evidence="7">SbcCD cleaves DNA hairpin structures. These structures can inhibit DNA replication and are intermediates in certain DNA recombination reactions. The complex acts as a 3'-&gt;5' double strand exonuclease that can open hairpins. It also has a 5' single-strand endonuclease activity.</text>
</comment>
<dbReference type="CDD" id="cd00840">
    <property type="entry name" value="MPP_Mre11_N"/>
    <property type="match status" value="1"/>
</dbReference>
<name>A0A0R1W7R0_9LACO</name>
<gene>
    <name evidence="7" type="primary">sbcD</name>
    <name evidence="9" type="ORF">FC15_GL000493</name>
</gene>
<evidence type="ECO:0000256" key="4">
    <source>
        <dbReference type="ARBA" id="ARBA00022722"/>
    </source>
</evidence>
<dbReference type="Pfam" id="PF00149">
    <property type="entry name" value="Metallophos"/>
    <property type="match status" value="1"/>
</dbReference>
<proteinExistence type="inferred from homology"/>
<keyword evidence="7" id="KW-0235">DNA replication</keyword>
<accession>A0A0R1W7R0</accession>
<dbReference type="STRING" id="1423735.FC15_GL000493"/>
<comment type="subunit">
    <text evidence="2 7">Heterodimer of SbcC and SbcD.</text>
</comment>
<comment type="caution">
    <text evidence="9">The sequence shown here is derived from an EMBL/GenBank/DDBJ whole genome shotgun (WGS) entry which is preliminary data.</text>
</comment>
<keyword evidence="5 7" id="KW-0378">Hydrolase</keyword>
<feature type="domain" description="Calcineurin-like phosphoesterase" evidence="8">
    <location>
        <begin position="1"/>
        <end position="213"/>
    </location>
</feature>
<protein>
    <recommendedName>
        <fullName evidence="3 7">Nuclease SbcCD subunit D</fullName>
    </recommendedName>
</protein>